<dbReference type="PROSITE" id="PS00086">
    <property type="entry name" value="CYTOCHROME_P450"/>
    <property type="match status" value="1"/>
</dbReference>
<evidence type="ECO:0000256" key="3">
    <source>
        <dbReference type="ARBA" id="ARBA00022617"/>
    </source>
</evidence>
<dbReference type="InterPro" id="IPR036396">
    <property type="entry name" value="Cyt_P450_sf"/>
</dbReference>
<dbReference type="RefSeq" id="WP_165120968.1">
    <property type="nucleotide sequence ID" value="NZ_JAAKZG010000017.1"/>
</dbReference>
<evidence type="ECO:0000256" key="6">
    <source>
        <dbReference type="ARBA" id="ARBA00023004"/>
    </source>
</evidence>
<dbReference type="GO" id="GO:0005506">
    <property type="term" value="F:iron ion binding"/>
    <property type="evidence" value="ECO:0007669"/>
    <property type="project" value="InterPro"/>
</dbReference>
<dbReference type="PRINTS" id="PR00385">
    <property type="entry name" value="P450"/>
</dbReference>
<dbReference type="EMBL" id="JAAKZG010000017">
    <property type="protein sequence ID" value="NGN44585.1"/>
    <property type="molecule type" value="Genomic_DNA"/>
</dbReference>
<keyword evidence="11" id="KW-1185">Reference proteome</keyword>
<dbReference type="InterPro" id="IPR002397">
    <property type="entry name" value="Cyt_P450_B"/>
</dbReference>
<evidence type="ECO:0000256" key="5">
    <source>
        <dbReference type="ARBA" id="ARBA00023002"/>
    </source>
</evidence>
<dbReference type="Pfam" id="PF00067">
    <property type="entry name" value="p450"/>
    <property type="match status" value="1"/>
</dbReference>
<dbReference type="AlphaFoldDB" id="A0A7C9V9X3"/>
<reference evidence="10 11" key="1">
    <citation type="submission" date="2020-02" db="EMBL/GenBank/DDBJ databases">
        <title>Genome sequence of the type strain CGMCC 1.15528 of Mesorhizobium zhangyense.</title>
        <authorList>
            <person name="Gao J."/>
            <person name="Sun J."/>
        </authorList>
    </citation>
    <scope>NUCLEOTIDE SEQUENCE [LARGE SCALE GENOMIC DNA]</scope>
    <source>
        <strain evidence="10 11">CGMCC 1.15528</strain>
    </source>
</reference>
<dbReference type="PRINTS" id="PR00359">
    <property type="entry name" value="BP450"/>
</dbReference>
<sequence length="422" mass="48053">MSDLAKIWDTPDARCPAGSIGHGYDPFDHQEMHASLALARKREPIFYSPDIDHWVVTRYDDVFAILRDPERFSAANANTPISPVSPEALAILQNGGYALEGIQVNCDPPRHTRIRNSAAQLLNIRQFSYLEDDVRRLVVDALDRMHGKRRVDLLKEFTYELPARVIFLMLGISEEDAAQVKEWSTNRLLLSFSRPTHRQQVEAANNLLKFWHYCVDLVAKRIEEPRDDYASNLLRLRNGDDKILTINEINSAAFGLLFAGHETTTSQVTNAINAVLTERENWEAICAEPSLVPNAVEEALRMYGAVVNWRRRTNCDVEISGTRIPAGSNILISFTSANRDEKYFDEPDRFDVRRANARRHLTFGNGIHICLGAPLARLEMKTMLEEFSKRYPKARLVSDRKVEYAPAFAFRAPQSLWIDLEG</sequence>
<dbReference type="GO" id="GO:0004497">
    <property type="term" value="F:monooxygenase activity"/>
    <property type="evidence" value="ECO:0007669"/>
    <property type="project" value="UniProtKB-KW"/>
</dbReference>
<dbReference type="SUPFAM" id="SSF48264">
    <property type="entry name" value="Cytochrome P450"/>
    <property type="match status" value="1"/>
</dbReference>
<gene>
    <name evidence="10" type="ORF">G6N74_26350</name>
</gene>
<evidence type="ECO:0000256" key="7">
    <source>
        <dbReference type="ARBA" id="ARBA00023033"/>
    </source>
</evidence>
<keyword evidence="7 9" id="KW-0503">Monooxygenase</keyword>
<evidence type="ECO:0000256" key="2">
    <source>
        <dbReference type="ARBA" id="ARBA00010617"/>
    </source>
</evidence>
<dbReference type="Gene3D" id="1.10.630.10">
    <property type="entry name" value="Cytochrome P450"/>
    <property type="match status" value="1"/>
</dbReference>
<name>A0A7C9V9X3_9HYPH</name>
<comment type="function">
    <text evidence="8">Cytochromes P450 are a group of heme-thiolate monooxygenases. They oxidize a variety of structurally unrelated compounds, including steroids, fatty acids, and xenobiotics.</text>
</comment>
<dbReference type="PANTHER" id="PTHR46696:SF1">
    <property type="entry name" value="CYTOCHROME P450 YJIB-RELATED"/>
    <property type="match status" value="1"/>
</dbReference>
<evidence type="ECO:0000256" key="4">
    <source>
        <dbReference type="ARBA" id="ARBA00022723"/>
    </source>
</evidence>
<protein>
    <submittedName>
        <fullName evidence="10">Cytochrome P450</fullName>
    </submittedName>
</protein>
<dbReference type="InterPro" id="IPR017972">
    <property type="entry name" value="Cyt_P450_CS"/>
</dbReference>
<dbReference type="FunFam" id="1.10.630.10:FF:000018">
    <property type="entry name" value="Cytochrome P450 monooxygenase"/>
    <property type="match status" value="1"/>
</dbReference>
<evidence type="ECO:0000313" key="11">
    <source>
        <dbReference type="Proteomes" id="UP000481252"/>
    </source>
</evidence>
<comment type="similarity">
    <text evidence="2 9">Belongs to the cytochrome P450 family.</text>
</comment>
<accession>A0A7C9V9X3</accession>
<keyword evidence="4 9" id="KW-0479">Metal-binding</keyword>
<dbReference type="CDD" id="cd11078">
    <property type="entry name" value="CYP130-like"/>
    <property type="match status" value="1"/>
</dbReference>
<dbReference type="Proteomes" id="UP000481252">
    <property type="component" value="Unassembled WGS sequence"/>
</dbReference>
<evidence type="ECO:0000256" key="9">
    <source>
        <dbReference type="RuleBase" id="RU000461"/>
    </source>
</evidence>
<keyword evidence="3 9" id="KW-0349">Heme</keyword>
<dbReference type="InterPro" id="IPR001128">
    <property type="entry name" value="Cyt_P450"/>
</dbReference>
<proteinExistence type="inferred from homology"/>
<evidence type="ECO:0000313" key="10">
    <source>
        <dbReference type="EMBL" id="NGN44585.1"/>
    </source>
</evidence>
<organism evidence="10 11">
    <name type="scientific">Mesorhizobium zhangyense</name>
    <dbReference type="NCBI Taxonomy" id="1776730"/>
    <lineage>
        <taxon>Bacteria</taxon>
        <taxon>Pseudomonadati</taxon>
        <taxon>Pseudomonadota</taxon>
        <taxon>Alphaproteobacteria</taxon>
        <taxon>Hyphomicrobiales</taxon>
        <taxon>Phyllobacteriaceae</taxon>
        <taxon>Mesorhizobium</taxon>
    </lineage>
</organism>
<keyword evidence="6 9" id="KW-0408">Iron</keyword>
<dbReference type="GO" id="GO:0016705">
    <property type="term" value="F:oxidoreductase activity, acting on paired donors, with incorporation or reduction of molecular oxygen"/>
    <property type="evidence" value="ECO:0007669"/>
    <property type="project" value="InterPro"/>
</dbReference>
<comment type="cofactor">
    <cofactor evidence="1">
        <name>heme</name>
        <dbReference type="ChEBI" id="CHEBI:30413"/>
    </cofactor>
</comment>
<dbReference type="PANTHER" id="PTHR46696">
    <property type="entry name" value="P450, PUTATIVE (EUROFUNG)-RELATED"/>
    <property type="match status" value="1"/>
</dbReference>
<dbReference type="GO" id="GO:0020037">
    <property type="term" value="F:heme binding"/>
    <property type="evidence" value="ECO:0007669"/>
    <property type="project" value="InterPro"/>
</dbReference>
<keyword evidence="5 9" id="KW-0560">Oxidoreductase</keyword>
<comment type="caution">
    <text evidence="10">The sequence shown here is derived from an EMBL/GenBank/DDBJ whole genome shotgun (WGS) entry which is preliminary data.</text>
</comment>
<evidence type="ECO:0000256" key="8">
    <source>
        <dbReference type="ARBA" id="ARBA00043906"/>
    </source>
</evidence>
<evidence type="ECO:0000256" key="1">
    <source>
        <dbReference type="ARBA" id="ARBA00001971"/>
    </source>
</evidence>